<accession>A0AAE8B0A8</accession>
<feature type="compositionally biased region" description="Basic residues" evidence="1">
    <location>
        <begin position="138"/>
        <end position="147"/>
    </location>
</feature>
<sequence length="179" mass="21206">MISGASFIIGAIATALIVNKIQDKKERGSTALAEYPFWAFNDNEDYIIKYKNKEGDQVTPRPIPAYKMQETLYRLEAGGAKIVDFWGYDHTDQEVIKRRIRAIQANIEVSKGEYMKINFEKIVKRPHDSEELPERRQRNNKLNKPKRFGKIWRNHYDRKLPGLLLERERQAERYRHKDK</sequence>
<dbReference type="Pfam" id="PF08200">
    <property type="entry name" value="Phage_T7_1_1"/>
    <property type="match status" value="1"/>
</dbReference>
<evidence type="ECO:0000313" key="3">
    <source>
        <dbReference type="Proteomes" id="UP000828736"/>
    </source>
</evidence>
<dbReference type="Proteomes" id="UP000828736">
    <property type="component" value="Segment"/>
</dbReference>
<name>A0AAE8B0A8_9CAUD</name>
<reference evidence="3" key="1">
    <citation type="journal article" date="2021" name="PLoS Biol.">
        <title>Systematic exploration of Escherichia coli phage-host interactions with the BASEL phage collection.</title>
        <authorList>
            <person name="Maffei E."/>
            <person name="Shaidullina A."/>
            <person name="Burkolter M."/>
            <person name="Heyer Y."/>
            <person name="Estermann F."/>
            <person name="Druelle V."/>
            <person name="Sauer P."/>
            <person name="Willi L."/>
            <person name="Michaelis S."/>
            <person name="Hilbi H."/>
            <person name="Thaler D.S."/>
            <person name="Harms A."/>
        </authorList>
    </citation>
    <scope>NUCLEOTIDE SEQUENCE [LARGE SCALE GENOMIC DNA]</scope>
    <source>
        <strain evidence="3">Bas49</strain>
    </source>
</reference>
<keyword evidence="3" id="KW-1185">Reference proteome</keyword>
<organism evidence="2 3">
    <name type="scientific">Escherichia phage EmilHeitz</name>
    <dbReference type="NCBI Taxonomy" id="2852021"/>
    <lineage>
        <taxon>Viruses</taxon>
        <taxon>Duplodnaviria</taxon>
        <taxon>Heunggongvirae</taxon>
        <taxon>Uroviricota</taxon>
        <taxon>Caudoviricetes</taxon>
        <taxon>Vequintavirinae</taxon>
        <taxon>Vequintavirus</taxon>
        <taxon>Vequintavirus emilheitz</taxon>
    </lineage>
</organism>
<feature type="compositionally biased region" description="Basic and acidic residues" evidence="1">
    <location>
        <begin position="127"/>
        <end position="137"/>
    </location>
</feature>
<feature type="region of interest" description="Disordered" evidence="1">
    <location>
        <begin position="127"/>
        <end position="147"/>
    </location>
</feature>
<dbReference type="InterPro" id="IPR013232">
    <property type="entry name" value="Phage_T7_Gp1.1"/>
</dbReference>
<proteinExistence type="predicted"/>
<protein>
    <recommendedName>
        <fullName evidence="4">Phage protein</fullName>
    </recommendedName>
</protein>
<evidence type="ECO:0008006" key="4">
    <source>
        <dbReference type="Google" id="ProtNLM"/>
    </source>
</evidence>
<gene>
    <name evidence="2" type="ORF">bas49_0112</name>
</gene>
<evidence type="ECO:0000313" key="2">
    <source>
        <dbReference type="EMBL" id="QXV78014.1"/>
    </source>
</evidence>
<dbReference type="EMBL" id="MZ501062">
    <property type="protein sequence ID" value="QXV78014.1"/>
    <property type="molecule type" value="Genomic_DNA"/>
</dbReference>
<evidence type="ECO:0000256" key="1">
    <source>
        <dbReference type="SAM" id="MobiDB-lite"/>
    </source>
</evidence>